<proteinExistence type="predicted"/>
<evidence type="ECO:0000313" key="3">
    <source>
        <dbReference type="Proteomes" id="UP000054018"/>
    </source>
</evidence>
<evidence type="ECO:0000256" key="1">
    <source>
        <dbReference type="SAM" id="MobiDB-lite"/>
    </source>
</evidence>
<keyword evidence="3" id="KW-1185">Reference proteome</keyword>
<dbReference type="EMBL" id="KN833690">
    <property type="protein sequence ID" value="KIK29186.1"/>
    <property type="molecule type" value="Genomic_DNA"/>
</dbReference>
<dbReference type="Proteomes" id="UP000054018">
    <property type="component" value="Unassembled WGS sequence"/>
</dbReference>
<name>A0A0C9ZIU8_9AGAM</name>
<dbReference type="HOGENOM" id="CLU_090730_0_0_1"/>
<reference evidence="3" key="2">
    <citation type="submission" date="2015-01" db="EMBL/GenBank/DDBJ databases">
        <title>Evolutionary Origins and Diversification of the Mycorrhizal Mutualists.</title>
        <authorList>
            <consortium name="DOE Joint Genome Institute"/>
            <consortium name="Mycorrhizal Genomics Consortium"/>
            <person name="Kohler A."/>
            <person name="Kuo A."/>
            <person name="Nagy L.G."/>
            <person name="Floudas D."/>
            <person name="Copeland A."/>
            <person name="Barry K.W."/>
            <person name="Cichocki N."/>
            <person name="Veneault-Fourrey C."/>
            <person name="LaButti K."/>
            <person name="Lindquist E.A."/>
            <person name="Lipzen A."/>
            <person name="Lundell T."/>
            <person name="Morin E."/>
            <person name="Murat C."/>
            <person name="Riley R."/>
            <person name="Ohm R."/>
            <person name="Sun H."/>
            <person name="Tunlid A."/>
            <person name="Henrissat B."/>
            <person name="Grigoriev I.V."/>
            <person name="Hibbett D.S."/>
            <person name="Martin F."/>
        </authorList>
    </citation>
    <scope>NUCLEOTIDE SEQUENCE [LARGE SCALE GENOMIC DNA]</scope>
    <source>
        <strain evidence="3">441</strain>
    </source>
</reference>
<sequence>MGGGNVCVYDYLSLGAAISLSPNAALSLGPTTIPLVNMTTAAVKLVENVIVLEVDNIMQDWPAYVINFTVKNTGPQNASKSIRIDSDDEDEATVSEYRALTEDRDARVLVTAVQRDETLRYESLEDTSDDGEETAASDEESHDENLPTTPHAVPVFLHGTPKEPTLLKRKTFDENWPPRRPRAFRKMSPNSSIAMYDSFMTFPAAVRPVLEEIEGDIARTA</sequence>
<reference evidence="2 3" key="1">
    <citation type="submission" date="2014-04" db="EMBL/GenBank/DDBJ databases">
        <authorList>
            <consortium name="DOE Joint Genome Institute"/>
            <person name="Kuo A."/>
            <person name="Kohler A."/>
            <person name="Costa M.D."/>
            <person name="Nagy L.G."/>
            <person name="Floudas D."/>
            <person name="Copeland A."/>
            <person name="Barry K.W."/>
            <person name="Cichocki N."/>
            <person name="Veneault-Fourrey C."/>
            <person name="LaButti K."/>
            <person name="Lindquist E.A."/>
            <person name="Lipzen A."/>
            <person name="Lundell T."/>
            <person name="Morin E."/>
            <person name="Murat C."/>
            <person name="Sun H."/>
            <person name="Tunlid A."/>
            <person name="Henrissat B."/>
            <person name="Grigoriev I.V."/>
            <person name="Hibbett D.S."/>
            <person name="Martin F."/>
            <person name="Nordberg H.P."/>
            <person name="Cantor M.N."/>
            <person name="Hua S.X."/>
        </authorList>
    </citation>
    <scope>NUCLEOTIDE SEQUENCE [LARGE SCALE GENOMIC DNA]</scope>
    <source>
        <strain evidence="2 3">441</strain>
    </source>
</reference>
<feature type="region of interest" description="Disordered" evidence="1">
    <location>
        <begin position="119"/>
        <end position="185"/>
    </location>
</feature>
<organism evidence="2 3">
    <name type="scientific">Pisolithus microcarpus 441</name>
    <dbReference type="NCBI Taxonomy" id="765257"/>
    <lineage>
        <taxon>Eukaryota</taxon>
        <taxon>Fungi</taxon>
        <taxon>Dikarya</taxon>
        <taxon>Basidiomycota</taxon>
        <taxon>Agaricomycotina</taxon>
        <taxon>Agaricomycetes</taxon>
        <taxon>Agaricomycetidae</taxon>
        <taxon>Boletales</taxon>
        <taxon>Sclerodermatineae</taxon>
        <taxon>Pisolithaceae</taxon>
        <taxon>Pisolithus</taxon>
    </lineage>
</organism>
<dbReference type="OrthoDB" id="2611774at2759"/>
<gene>
    <name evidence="2" type="ORF">PISMIDRAFT_7046</name>
</gene>
<dbReference type="AlphaFoldDB" id="A0A0C9ZIU8"/>
<protein>
    <submittedName>
        <fullName evidence="2">Uncharacterized protein</fullName>
    </submittedName>
</protein>
<evidence type="ECO:0000313" key="2">
    <source>
        <dbReference type="EMBL" id="KIK29186.1"/>
    </source>
</evidence>
<accession>A0A0C9ZIU8</accession>
<feature type="compositionally biased region" description="Acidic residues" evidence="1">
    <location>
        <begin position="124"/>
        <end position="142"/>
    </location>
</feature>